<gene>
    <name evidence="2" type="ORF">GUITHDRAFT_140887</name>
</gene>
<sequence length="266" mass="29082">MARPDAFVAHVVRANKSASYRARIAAVASFLCLLIAAVSFTRREGSATELGMGSDENAKFPAGYNFGNNNVLVFGKNDEFGAGDTFGNDNVFGKGDTFRAGSQFQDRNFFGSHVKFGPGSSLGDKETIGGYSQFGDGDQIDIGNRNEFGPHSEFGRRTAFGHENQYGAHTTFGAYSSFGKHEQFGDDTVWAPKHQTLQGKDMFGHDNWGLNEDELPKSDKETWKAVNDPDFIPENDKVAKAISLRSAQGSDAQDKKYAQLQLVHLD</sequence>
<dbReference type="OMA" id="RKDFNKR"/>
<dbReference type="SUPFAM" id="SSF51161">
    <property type="entry name" value="Trimeric LpxA-like enzymes"/>
    <property type="match status" value="1"/>
</dbReference>
<name>L1J4M2_GUITC</name>
<evidence type="ECO:0000256" key="1">
    <source>
        <dbReference type="SAM" id="Phobius"/>
    </source>
</evidence>
<evidence type="ECO:0000313" key="2">
    <source>
        <dbReference type="EMBL" id="EKX43040.1"/>
    </source>
</evidence>
<proteinExistence type="predicted"/>
<dbReference type="EMBL" id="JH993013">
    <property type="protein sequence ID" value="EKX43040.1"/>
    <property type="molecule type" value="Genomic_DNA"/>
</dbReference>
<dbReference type="Gene3D" id="2.160.10.10">
    <property type="entry name" value="Hexapeptide repeat proteins"/>
    <property type="match status" value="1"/>
</dbReference>
<dbReference type="PaxDb" id="55529-EKX43040"/>
<reference evidence="2 4" key="1">
    <citation type="journal article" date="2012" name="Nature">
        <title>Algal genomes reveal evolutionary mosaicism and the fate of nucleomorphs.</title>
        <authorList>
            <consortium name="DOE Joint Genome Institute"/>
            <person name="Curtis B.A."/>
            <person name="Tanifuji G."/>
            <person name="Burki F."/>
            <person name="Gruber A."/>
            <person name="Irimia M."/>
            <person name="Maruyama S."/>
            <person name="Arias M.C."/>
            <person name="Ball S.G."/>
            <person name="Gile G.H."/>
            <person name="Hirakawa Y."/>
            <person name="Hopkins J.F."/>
            <person name="Kuo A."/>
            <person name="Rensing S.A."/>
            <person name="Schmutz J."/>
            <person name="Symeonidi A."/>
            <person name="Elias M."/>
            <person name="Eveleigh R.J."/>
            <person name="Herman E.K."/>
            <person name="Klute M.J."/>
            <person name="Nakayama T."/>
            <person name="Obornik M."/>
            <person name="Reyes-Prieto A."/>
            <person name="Armbrust E.V."/>
            <person name="Aves S.J."/>
            <person name="Beiko R.G."/>
            <person name="Coutinho P."/>
            <person name="Dacks J.B."/>
            <person name="Durnford D.G."/>
            <person name="Fast N.M."/>
            <person name="Green B.R."/>
            <person name="Grisdale C.J."/>
            <person name="Hempel F."/>
            <person name="Henrissat B."/>
            <person name="Hoppner M.P."/>
            <person name="Ishida K."/>
            <person name="Kim E."/>
            <person name="Koreny L."/>
            <person name="Kroth P.G."/>
            <person name="Liu Y."/>
            <person name="Malik S.B."/>
            <person name="Maier U.G."/>
            <person name="McRose D."/>
            <person name="Mock T."/>
            <person name="Neilson J.A."/>
            <person name="Onodera N.T."/>
            <person name="Poole A.M."/>
            <person name="Pritham E.J."/>
            <person name="Richards T.A."/>
            <person name="Rocap G."/>
            <person name="Roy S.W."/>
            <person name="Sarai C."/>
            <person name="Schaack S."/>
            <person name="Shirato S."/>
            <person name="Slamovits C.H."/>
            <person name="Spencer D.F."/>
            <person name="Suzuki S."/>
            <person name="Worden A.Z."/>
            <person name="Zauner S."/>
            <person name="Barry K."/>
            <person name="Bell C."/>
            <person name="Bharti A.K."/>
            <person name="Crow J.A."/>
            <person name="Grimwood J."/>
            <person name="Kramer R."/>
            <person name="Lindquist E."/>
            <person name="Lucas S."/>
            <person name="Salamov A."/>
            <person name="McFadden G.I."/>
            <person name="Lane C.E."/>
            <person name="Keeling P.J."/>
            <person name="Gray M.W."/>
            <person name="Grigoriev I.V."/>
            <person name="Archibald J.M."/>
        </authorList>
    </citation>
    <scope>NUCLEOTIDE SEQUENCE</scope>
    <source>
        <strain evidence="2 4">CCMP2712</strain>
    </source>
</reference>
<evidence type="ECO:0000313" key="3">
    <source>
        <dbReference type="EnsemblProtists" id="EKX43040"/>
    </source>
</evidence>
<keyword evidence="4" id="KW-1185">Reference proteome</keyword>
<dbReference type="InterPro" id="IPR011004">
    <property type="entry name" value="Trimer_LpxA-like_sf"/>
</dbReference>
<dbReference type="GeneID" id="17299697"/>
<dbReference type="KEGG" id="gtt:GUITHDRAFT_140887"/>
<dbReference type="HOGENOM" id="CLU_1047483_0_0_1"/>
<dbReference type="RefSeq" id="XP_005830020.1">
    <property type="nucleotide sequence ID" value="XM_005829963.1"/>
</dbReference>
<keyword evidence="1" id="KW-0812">Transmembrane</keyword>
<dbReference type="EnsemblProtists" id="EKX43040">
    <property type="protein sequence ID" value="EKX43040"/>
    <property type="gene ID" value="GUITHDRAFT_140887"/>
</dbReference>
<protein>
    <submittedName>
        <fullName evidence="2 3">Uncharacterized protein</fullName>
    </submittedName>
</protein>
<reference evidence="4" key="2">
    <citation type="submission" date="2012-11" db="EMBL/GenBank/DDBJ databases">
        <authorList>
            <person name="Kuo A."/>
            <person name="Curtis B.A."/>
            <person name="Tanifuji G."/>
            <person name="Burki F."/>
            <person name="Gruber A."/>
            <person name="Irimia M."/>
            <person name="Maruyama S."/>
            <person name="Arias M.C."/>
            <person name="Ball S.G."/>
            <person name="Gile G.H."/>
            <person name="Hirakawa Y."/>
            <person name="Hopkins J.F."/>
            <person name="Rensing S.A."/>
            <person name="Schmutz J."/>
            <person name="Symeonidi A."/>
            <person name="Elias M."/>
            <person name="Eveleigh R.J."/>
            <person name="Herman E.K."/>
            <person name="Klute M.J."/>
            <person name="Nakayama T."/>
            <person name="Obornik M."/>
            <person name="Reyes-Prieto A."/>
            <person name="Armbrust E.V."/>
            <person name="Aves S.J."/>
            <person name="Beiko R.G."/>
            <person name="Coutinho P."/>
            <person name="Dacks J.B."/>
            <person name="Durnford D.G."/>
            <person name="Fast N.M."/>
            <person name="Green B.R."/>
            <person name="Grisdale C."/>
            <person name="Hempe F."/>
            <person name="Henrissat B."/>
            <person name="Hoppner M.P."/>
            <person name="Ishida K.-I."/>
            <person name="Kim E."/>
            <person name="Koreny L."/>
            <person name="Kroth P.G."/>
            <person name="Liu Y."/>
            <person name="Malik S.-B."/>
            <person name="Maier U.G."/>
            <person name="McRose D."/>
            <person name="Mock T."/>
            <person name="Neilson J.A."/>
            <person name="Onodera N.T."/>
            <person name="Poole A.M."/>
            <person name="Pritham E.J."/>
            <person name="Richards T.A."/>
            <person name="Rocap G."/>
            <person name="Roy S.W."/>
            <person name="Sarai C."/>
            <person name="Schaack S."/>
            <person name="Shirato S."/>
            <person name="Slamovits C.H."/>
            <person name="Spencer D.F."/>
            <person name="Suzuki S."/>
            <person name="Worden A.Z."/>
            <person name="Zauner S."/>
            <person name="Barry K."/>
            <person name="Bell C."/>
            <person name="Bharti A.K."/>
            <person name="Crow J.A."/>
            <person name="Grimwood J."/>
            <person name="Kramer R."/>
            <person name="Lindquist E."/>
            <person name="Lucas S."/>
            <person name="Salamov A."/>
            <person name="McFadden G.I."/>
            <person name="Lane C.E."/>
            <person name="Keeling P.J."/>
            <person name="Gray M.W."/>
            <person name="Grigoriev I.V."/>
            <person name="Archibald J.M."/>
        </authorList>
    </citation>
    <scope>NUCLEOTIDE SEQUENCE</scope>
    <source>
        <strain evidence="4">CCMP2712</strain>
    </source>
</reference>
<feature type="transmembrane region" description="Helical" evidence="1">
    <location>
        <begin position="20"/>
        <end position="40"/>
    </location>
</feature>
<reference evidence="3" key="3">
    <citation type="submission" date="2016-03" db="UniProtKB">
        <authorList>
            <consortium name="EnsemblProtists"/>
        </authorList>
    </citation>
    <scope>IDENTIFICATION</scope>
</reference>
<keyword evidence="1" id="KW-1133">Transmembrane helix</keyword>
<evidence type="ECO:0000313" key="4">
    <source>
        <dbReference type="Proteomes" id="UP000011087"/>
    </source>
</evidence>
<dbReference type="AlphaFoldDB" id="L1J4M2"/>
<dbReference type="Proteomes" id="UP000011087">
    <property type="component" value="Unassembled WGS sequence"/>
</dbReference>
<keyword evidence="1" id="KW-0472">Membrane</keyword>
<accession>L1J4M2</accession>
<organism evidence="2">
    <name type="scientific">Guillardia theta (strain CCMP2712)</name>
    <name type="common">Cryptophyte</name>
    <dbReference type="NCBI Taxonomy" id="905079"/>
    <lineage>
        <taxon>Eukaryota</taxon>
        <taxon>Cryptophyceae</taxon>
        <taxon>Pyrenomonadales</taxon>
        <taxon>Geminigeraceae</taxon>
        <taxon>Guillardia</taxon>
    </lineage>
</organism>